<dbReference type="EMBL" id="CAJNON010001130">
    <property type="protein sequence ID" value="CAF1431529.1"/>
    <property type="molecule type" value="Genomic_DNA"/>
</dbReference>
<dbReference type="Proteomes" id="UP000663891">
    <property type="component" value="Unassembled WGS sequence"/>
</dbReference>
<dbReference type="Proteomes" id="UP000663845">
    <property type="component" value="Unassembled WGS sequence"/>
</dbReference>
<evidence type="ECO:0000313" key="4">
    <source>
        <dbReference type="EMBL" id="CAF1431529.1"/>
    </source>
</evidence>
<evidence type="ECO:0000313" key="3">
    <source>
        <dbReference type="EMBL" id="CAF1229140.1"/>
    </source>
</evidence>
<dbReference type="Proteomes" id="UP000663860">
    <property type="component" value="Unassembled WGS sequence"/>
</dbReference>
<dbReference type="EMBL" id="CAJOAY010000211">
    <property type="protein sequence ID" value="CAF3587076.1"/>
    <property type="molecule type" value="Genomic_DNA"/>
</dbReference>
<reference evidence="3" key="1">
    <citation type="submission" date="2021-02" db="EMBL/GenBank/DDBJ databases">
        <authorList>
            <person name="Nowell W R."/>
        </authorList>
    </citation>
    <scope>NUCLEOTIDE SEQUENCE</scope>
</reference>
<dbReference type="Proteomes" id="UP000663844">
    <property type="component" value="Unassembled WGS sequence"/>
</dbReference>
<dbReference type="EMBL" id="CAJOBB010017118">
    <property type="protein sequence ID" value="CAF4335739.1"/>
    <property type="molecule type" value="Genomic_DNA"/>
</dbReference>
<dbReference type="EMBL" id="CAJNOG010000290">
    <property type="protein sequence ID" value="CAF1149490.1"/>
    <property type="molecule type" value="Genomic_DNA"/>
</dbReference>
<comment type="caution">
    <text evidence="3">The sequence shown here is derived from an EMBL/GenBank/DDBJ whole genome shotgun (WGS) entry which is preliminary data.</text>
</comment>
<dbReference type="Proteomes" id="UP000663868">
    <property type="component" value="Unassembled WGS sequence"/>
</dbReference>
<evidence type="ECO:0000313" key="7">
    <source>
        <dbReference type="EMBL" id="CAF4335739.1"/>
    </source>
</evidence>
<dbReference type="Proteomes" id="UP000663881">
    <property type="component" value="Unassembled WGS sequence"/>
</dbReference>
<dbReference type="InterPro" id="IPR036505">
    <property type="entry name" value="Amidase/PGRP_sf"/>
</dbReference>
<feature type="domain" description="N-acetylmuramoyl-L-alanine amidase" evidence="1">
    <location>
        <begin position="31"/>
        <end position="99"/>
    </location>
</feature>
<dbReference type="Pfam" id="PF01510">
    <property type="entry name" value="Amidase_2"/>
    <property type="match status" value="1"/>
</dbReference>
<evidence type="ECO:0000313" key="8">
    <source>
        <dbReference type="Proteomes" id="UP000663860"/>
    </source>
</evidence>
<evidence type="ECO:0000313" key="5">
    <source>
        <dbReference type="EMBL" id="CAF3550778.1"/>
    </source>
</evidence>
<name>A0A814YHS9_9BILA</name>
<organism evidence="3 8">
    <name type="scientific">Adineta steineri</name>
    <dbReference type="NCBI Taxonomy" id="433720"/>
    <lineage>
        <taxon>Eukaryota</taxon>
        <taxon>Metazoa</taxon>
        <taxon>Spiralia</taxon>
        <taxon>Gnathifera</taxon>
        <taxon>Rotifera</taxon>
        <taxon>Eurotatoria</taxon>
        <taxon>Bdelloidea</taxon>
        <taxon>Adinetida</taxon>
        <taxon>Adinetidae</taxon>
        <taxon>Adineta</taxon>
    </lineage>
</organism>
<dbReference type="EMBL" id="CAJNOE010000465">
    <property type="protein sequence ID" value="CAF1229140.1"/>
    <property type="molecule type" value="Genomic_DNA"/>
</dbReference>
<dbReference type="AlphaFoldDB" id="A0A814YHS9"/>
<dbReference type="SUPFAM" id="SSF55846">
    <property type="entry name" value="N-acetylmuramoyl-L-alanine amidase-like"/>
    <property type="match status" value="1"/>
</dbReference>
<accession>A0A814YHS9</accession>
<dbReference type="EMBL" id="CAJOAZ010000143">
    <property type="protein sequence ID" value="CAF3550778.1"/>
    <property type="molecule type" value="Genomic_DNA"/>
</dbReference>
<dbReference type="InterPro" id="IPR002502">
    <property type="entry name" value="Amidase_domain"/>
</dbReference>
<dbReference type="GO" id="GO:0008745">
    <property type="term" value="F:N-acetylmuramoyl-L-alanine amidase activity"/>
    <property type="evidence" value="ECO:0007669"/>
    <property type="project" value="InterPro"/>
</dbReference>
<dbReference type="GO" id="GO:0009253">
    <property type="term" value="P:peptidoglycan catabolic process"/>
    <property type="evidence" value="ECO:0007669"/>
    <property type="project" value="InterPro"/>
</dbReference>
<evidence type="ECO:0000313" key="6">
    <source>
        <dbReference type="EMBL" id="CAF3587076.1"/>
    </source>
</evidence>
<evidence type="ECO:0000259" key="1">
    <source>
        <dbReference type="Pfam" id="PF01510"/>
    </source>
</evidence>
<gene>
    <name evidence="3" type="ORF">IZO911_LOCUS30153</name>
    <name evidence="2" type="ORF">JYZ213_LOCUS24018</name>
    <name evidence="7" type="ORF">KXQ929_LOCUS47429</name>
    <name evidence="6" type="ORF">OKA104_LOCUS5916</name>
    <name evidence="5" type="ORF">OXD698_LOCUS3917</name>
    <name evidence="4" type="ORF">VCS650_LOCUS38333</name>
</gene>
<dbReference type="Gene3D" id="3.40.80.10">
    <property type="entry name" value="Peptidoglycan recognition protein-like"/>
    <property type="match status" value="1"/>
</dbReference>
<protein>
    <recommendedName>
        <fullName evidence="1">N-acetylmuramoyl-L-alanine amidase domain-containing protein</fullName>
    </recommendedName>
</protein>
<sequence length="109" mass="12109">MISSYLESQTPPIETVKKDEIHEFFTGNRLHSNANAIGIEAKGVGLPTANSGHANWPEVQYQNYLRGVRALKTAFNVLIARVIRHKEDVSPLGRKIDPNFSMAEFCAAL</sequence>
<proteinExistence type="predicted"/>
<evidence type="ECO:0000313" key="2">
    <source>
        <dbReference type="EMBL" id="CAF1149490.1"/>
    </source>
</evidence>